<dbReference type="GO" id="GO:0008757">
    <property type="term" value="F:S-adenosylmethionine-dependent methyltransferase activity"/>
    <property type="evidence" value="ECO:0007669"/>
    <property type="project" value="InterPro"/>
</dbReference>
<sequence length="177" mass="20229">MSDKLFIELGGGGSERCRKRRFKQQDLRDVPGVDYVCKCWEIDGLIDENSVDGLYTRHMFEHLTFKQGEKSLQAWFKILKPGGSLEIILPNLEFHIQQLVQKRDIPGTSKKKGWKKHGIGGLFGWQGGELEEVWDVHKSGYDTSMLKETLEKAGFTTVVKNGPLDRDLHFIANKPRV</sequence>
<keyword evidence="2" id="KW-0489">Methyltransferase</keyword>
<evidence type="ECO:0000259" key="1">
    <source>
        <dbReference type="Pfam" id="PF08241"/>
    </source>
</evidence>
<dbReference type="SUPFAM" id="SSF53335">
    <property type="entry name" value="S-adenosyl-L-methionine-dependent methyltransferases"/>
    <property type="match status" value="1"/>
</dbReference>
<name>A0A2P0VMU3_9VIRU</name>
<dbReference type="Proteomes" id="UP000244773">
    <property type="component" value="Segment"/>
</dbReference>
<feature type="domain" description="Methyltransferase type 11" evidence="1">
    <location>
        <begin position="27"/>
        <end position="85"/>
    </location>
</feature>
<dbReference type="GO" id="GO:0032259">
    <property type="term" value="P:methylation"/>
    <property type="evidence" value="ECO:0007669"/>
    <property type="project" value="UniProtKB-KW"/>
</dbReference>
<dbReference type="Pfam" id="PF08241">
    <property type="entry name" value="Methyltransf_11"/>
    <property type="match status" value="1"/>
</dbReference>
<dbReference type="InterPro" id="IPR013216">
    <property type="entry name" value="Methyltransf_11"/>
</dbReference>
<keyword evidence="3" id="KW-1185">Reference proteome</keyword>
<protein>
    <submittedName>
        <fullName evidence="2">Putative SAM-depedendent methyltransferase</fullName>
    </submittedName>
</protein>
<reference evidence="2" key="1">
    <citation type="journal article" date="2018" name="Virology">
        <title>A giant virus infecting green algae encodes key fermentation genes.</title>
        <authorList>
            <person name="Schvarcz C.R."/>
            <person name="Steward G.F."/>
        </authorList>
    </citation>
    <scope>NUCLEOTIDE SEQUENCE [LARGE SCALE GENOMIC DNA]</scope>
</reference>
<keyword evidence="2" id="KW-0808">Transferase</keyword>
<dbReference type="EMBL" id="KY322437">
    <property type="protein sequence ID" value="AUF82225.1"/>
    <property type="molecule type" value="Genomic_DNA"/>
</dbReference>
<dbReference type="Gene3D" id="3.40.50.150">
    <property type="entry name" value="Vaccinia Virus protein VP39"/>
    <property type="match status" value="1"/>
</dbReference>
<gene>
    <name evidence="2" type="ORF">TetV_133</name>
</gene>
<evidence type="ECO:0000313" key="2">
    <source>
        <dbReference type="EMBL" id="AUF82225.1"/>
    </source>
</evidence>
<accession>A0A2P0VMU3</accession>
<organism evidence="2">
    <name type="scientific">Tetraselmis virus 1</name>
    <dbReference type="NCBI Taxonomy" id="2060617"/>
    <lineage>
        <taxon>Viruses</taxon>
        <taxon>Varidnaviria</taxon>
        <taxon>Bamfordvirae</taxon>
        <taxon>Nucleocytoviricota</taxon>
        <taxon>Megaviricetes</taxon>
        <taxon>Imitervirales</taxon>
        <taxon>Allomimiviridae</taxon>
        <taxon>Oceanusvirus</taxon>
        <taxon>Oceanusvirus kaneohense</taxon>
    </lineage>
</organism>
<evidence type="ECO:0000313" key="3">
    <source>
        <dbReference type="Proteomes" id="UP000244773"/>
    </source>
</evidence>
<proteinExistence type="predicted"/>
<dbReference type="InterPro" id="IPR029063">
    <property type="entry name" value="SAM-dependent_MTases_sf"/>
</dbReference>